<dbReference type="Proteomes" id="UP001501358">
    <property type="component" value="Unassembled WGS sequence"/>
</dbReference>
<keyword evidence="4" id="KW-1185">Reference proteome</keyword>
<dbReference type="Pfam" id="PF19054">
    <property type="entry name" value="DUF5753"/>
    <property type="match status" value="1"/>
</dbReference>
<dbReference type="Gene3D" id="1.10.260.40">
    <property type="entry name" value="lambda repressor-like DNA-binding domains"/>
    <property type="match status" value="1"/>
</dbReference>
<feature type="region of interest" description="Disordered" evidence="1">
    <location>
        <begin position="1"/>
        <end position="36"/>
    </location>
</feature>
<comment type="caution">
    <text evidence="3">The sequence shown here is derived from an EMBL/GenBank/DDBJ whole genome shotgun (WGS) entry which is preliminary data.</text>
</comment>
<feature type="compositionally biased region" description="Basic and acidic residues" evidence="1">
    <location>
        <begin position="20"/>
        <end position="36"/>
    </location>
</feature>
<sequence>MRWRVTRVRPVRSAPSVRSTRRERPAKGETEEMRDHDGRSVGLAIFGMQSRALRERLGMTQAELAGHIGYSESLVRMVERGERRPRPDYVERVDKALQAQGVLVAATPFLRQDRYPPWFIEYVETEANAVSLYSYSTHVLHGLLQTEEYARAVFSARCPTLDDEEVENRVVARLDRQSLLNRRPAPTLGFVIEEWVLRRPVGGRAALKAQLHRLLECAAMRNVTVQVMPVERESHAGFDGPMTLLETPEARRLGYVEGQGVSTFVTKETEVSVLERRYGIIRTQALTTEDSARLIECLAGEL</sequence>
<dbReference type="EMBL" id="BAAATA010000030">
    <property type="protein sequence ID" value="GAA2501542.1"/>
    <property type="molecule type" value="Genomic_DNA"/>
</dbReference>
<proteinExistence type="predicted"/>
<feature type="compositionally biased region" description="Basic residues" evidence="1">
    <location>
        <begin position="1"/>
        <end position="10"/>
    </location>
</feature>
<evidence type="ECO:0000313" key="3">
    <source>
        <dbReference type="EMBL" id="GAA2501542.1"/>
    </source>
</evidence>
<dbReference type="InterPro" id="IPR001387">
    <property type="entry name" value="Cro/C1-type_HTH"/>
</dbReference>
<protein>
    <submittedName>
        <fullName evidence="3">Helix-turn-helix transcriptional regulator</fullName>
    </submittedName>
</protein>
<dbReference type="SUPFAM" id="SSF47413">
    <property type="entry name" value="lambda repressor-like DNA-binding domains"/>
    <property type="match status" value="1"/>
</dbReference>
<dbReference type="Pfam" id="PF13560">
    <property type="entry name" value="HTH_31"/>
    <property type="match status" value="1"/>
</dbReference>
<evidence type="ECO:0000313" key="4">
    <source>
        <dbReference type="Proteomes" id="UP001501358"/>
    </source>
</evidence>
<reference evidence="4" key="1">
    <citation type="journal article" date="2019" name="Int. J. Syst. Evol. Microbiol.">
        <title>The Global Catalogue of Microorganisms (GCM) 10K type strain sequencing project: providing services to taxonomists for standard genome sequencing and annotation.</title>
        <authorList>
            <consortium name="The Broad Institute Genomics Platform"/>
            <consortium name="The Broad Institute Genome Sequencing Center for Infectious Disease"/>
            <person name="Wu L."/>
            <person name="Ma J."/>
        </authorList>
    </citation>
    <scope>NUCLEOTIDE SEQUENCE [LARGE SCALE GENOMIC DNA]</scope>
    <source>
        <strain evidence="4">JCM 6307</strain>
    </source>
</reference>
<dbReference type="PROSITE" id="PS50943">
    <property type="entry name" value="HTH_CROC1"/>
    <property type="match status" value="1"/>
</dbReference>
<dbReference type="InterPro" id="IPR010982">
    <property type="entry name" value="Lambda_DNA-bd_dom_sf"/>
</dbReference>
<evidence type="ECO:0000259" key="2">
    <source>
        <dbReference type="PROSITE" id="PS50943"/>
    </source>
</evidence>
<gene>
    <name evidence="3" type="ORF">GCM10010406_42540</name>
</gene>
<dbReference type="InterPro" id="IPR043917">
    <property type="entry name" value="DUF5753"/>
</dbReference>
<evidence type="ECO:0000256" key="1">
    <source>
        <dbReference type="SAM" id="MobiDB-lite"/>
    </source>
</evidence>
<dbReference type="SMART" id="SM00530">
    <property type="entry name" value="HTH_XRE"/>
    <property type="match status" value="1"/>
</dbReference>
<organism evidence="3 4">
    <name type="scientific">Streptomyces thermolineatus</name>
    <dbReference type="NCBI Taxonomy" id="44033"/>
    <lineage>
        <taxon>Bacteria</taxon>
        <taxon>Bacillati</taxon>
        <taxon>Actinomycetota</taxon>
        <taxon>Actinomycetes</taxon>
        <taxon>Kitasatosporales</taxon>
        <taxon>Streptomycetaceae</taxon>
        <taxon>Streptomyces</taxon>
    </lineage>
</organism>
<dbReference type="CDD" id="cd00093">
    <property type="entry name" value="HTH_XRE"/>
    <property type="match status" value="1"/>
</dbReference>
<name>A0ABP5ZN03_9ACTN</name>
<feature type="domain" description="HTH cro/C1-type" evidence="2">
    <location>
        <begin position="51"/>
        <end position="103"/>
    </location>
</feature>
<accession>A0ABP5ZN03</accession>